<sequence length="1308" mass="146341">MNGTCIFDFLVKITDINGVVPTAPNVILSPNVIGKISERQNNTYLFSIHWEEIVLGETRFTIKVEDDPEIVLEIFTCEPIPNLQNSNIQINMLGTLTSRYWVSQATFSNLQRKVHPQSLTLQSSLPFQCQYTIYQLKSMFIYCTFPVNTNVTDLPISVTIVLSTYLSLYTIEYKFPYMKTSSDLAKSYYIFYPFSNQLPTNVLYQQYEVSDNSLPPVFRLTGNGEINSNFMYVYDNPLTIFGLFGYHPNISFEYGYCFVNSGQFFLETDRTFADLILVNSPIFAYDGEVSSNVINLDGKYNYQVQSPYTYYAIRFNQIRKSFSLPLPYGFGADISLLQYQFSNSFIVSTFFGSQIEISTGDIIDIPSTAMKEDVDPPSVNGLTLIPLPDLSLLVRINFYDETSGLYSIKCSLFELKYWDLSVGDLNQGTLEKVFQLGYDTLFELPLLTLTACDQAGNCAAKELELNKYPTFPEYKSLVTPSTIPTIEYMFFSENAITLPALGKNIVLYIKFTDSSNSAMTSLFFTPIYDNVAKRSDVVKAKFDRVNQVFYFNIHLPGGLFTGPLQYSITYPPLNLTNIELYSFVGSNATLSIQQSSVDRMPPIITQLDPISRYDSTKAKVIIGFLAYILESGSGIAQYTFHLQNENDYQPYIITSPKSKIQTPSDISISINPTFGCYGKFYITYIELVDKNGAVSIYNRSENSLVYINPLYQLDYDVPLGVECPSDYNQPVQSPSPVLKEFTVNPTTIDISSNNRTFVVDFKVESANIKPISTRHIPKCYVTALNGDILSFNAVPATNTQVTELTYSCNCTLPYGFGLMVPEGKVIITIHGVASELYGFAGYTSKQITSMGFNNQVAIQFNSQEPVIEAVSPVPFNQSAVITIFGRKLTNPAKVNLSSGNGYMSPISMSPSALIVTISPQTISPLSISVFNSFNLTSNYFDVYLVNEQFPTIPPQSPTPTPVACPGTPPCGGSSNGDCVNSICICKNEWRGNDCLSRTVINPEPFINTTNPTIDNGFNTTSPDGDDVQLNALIAIVALQEFSFNSTLLHHYPLVNWTFTNITSQVNSAIYNEYLYETTINPITSVYNTSIKVYIQWFKQEYTVEFANQQLVMYPSTLKYRIELSPYQFESELNHLEVIFSASFENDKEDSCAIKESGSTTSESDFLKLQLNSHSLYGRFIKRAVIDGRTREIGNKFNEDSTNTGSTTKLTESVSIIIPHYTNSVSMDPDFSLLLDSNTAVDKEGSCNSSNSKRKLTKNQLIGIIIGSVVGGIIFLTLITYIILKNSRNEKAIKIAMKMRSLGGKKNNH</sequence>
<keyword evidence="8" id="KW-1185">Reference proteome</keyword>
<feature type="domain" description="DUF7743" evidence="5">
    <location>
        <begin position="373"/>
        <end position="476"/>
    </location>
</feature>
<proteinExistence type="predicted"/>
<dbReference type="InterPro" id="IPR055462">
    <property type="entry name" value="DUF7034"/>
</dbReference>
<dbReference type="InterPro" id="IPR056645">
    <property type="entry name" value="DUF7743"/>
</dbReference>
<keyword evidence="1" id="KW-0472">Membrane</keyword>
<reference evidence="7 8" key="1">
    <citation type="submission" date="2015-12" db="EMBL/GenBank/DDBJ databases">
        <title>Dictyostelia acquired genes for synthesis and detection of signals that induce cell-type specialization by lateral gene transfer from prokaryotes.</title>
        <authorList>
            <person name="Gloeckner G."/>
            <person name="Schaap P."/>
        </authorList>
    </citation>
    <scope>NUCLEOTIDE SEQUENCE [LARGE SCALE GENOMIC DNA]</scope>
    <source>
        <strain evidence="7 8">TK</strain>
    </source>
</reference>
<comment type="caution">
    <text evidence="7">The sequence shown here is derived from an EMBL/GenBank/DDBJ whole genome shotgun (WGS) entry which is preliminary data.</text>
</comment>
<evidence type="ECO:0000313" key="7">
    <source>
        <dbReference type="EMBL" id="KYR02439.1"/>
    </source>
</evidence>
<dbReference type="PANTHER" id="PTHR31378:SF17">
    <property type="match status" value="1"/>
</dbReference>
<name>A0A152A876_TIELA</name>
<keyword evidence="1" id="KW-0812">Transmembrane</keyword>
<dbReference type="InterPro" id="IPR054484">
    <property type="entry name" value="ComC_SSD"/>
</dbReference>
<accession>A0A152A876</accession>
<dbReference type="InterPro" id="IPR057709">
    <property type="entry name" value="DUF7949"/>
</dbReference>
<protein>
    <recommendedName>
        <fullName evidence="9">EGF-like domain-containing protein</fullName>
    </recommendedName>
</protein>
<dbReference type="InParanoid" id="A0A152A876"/>
<evidence type="ECO:0000259" key="2">
    <source>
        <dbReference type="Pfam" id="PF22933"/>
    </source>
</evidence>
<feature type="domain" description="DUF7034" evidence="3">
    <location>
        <begin position="736"/>
        <end position="861"/>
    </location>
</feature>
<evidence type="ECO:0000259" key="3">
    <source>
        <dbReference type="Pfam" id="PF23033"/>
    </source>
</evidence>
<dbReference type="Pfam" id="PF23033">
    <property type="entry name" value="DUF7034"/>
    <property type="match status" value="1"/>
</dbReference>
<dbReference type="OrthoDB" id="20820at2759"/>
<feature type="domain" description="DUF7035" evidence="4">
    <location>
        <begin position="597"/>
        <end position="716"/>
    </location>
</feature>
<keyword evidence="1" id="KW-1133">Transmembrane helix</keyword>
<evidence type="ECO:0000259" key="5">
    <source>
        <dbReference type="Pfam" id="PF24893"/>
    </source>
</evidence>
<feature type="transmembrane region" description="Helical" evidence="1">
    <location>
        <begin position="1260"/>
        <end position="1283"/>
    </location>
</feature>
<dbReference type="Proteomes" id="UP000076078">
    <property type="component" value="Unassembled WGS sequence"/>
</dbReference>
<evidence type="ECO:0008006" key="9">
    <source>
        <dbReference type="Google" id="ProtNLM"/>
    </source>
</evidence>
<dbReference type="Pfam" id="PF24893">
    <property type="entry name" value="DUF7743"/>
    <property type="match status" value="1"/>
</dbReference>
<evidence type="ECO:0000256" key="1">
    <source>
        <dbReference type="SAM" id="Phobius"/>
    </source>
</evidence>
<evidence type="ECO:0000259" key="6">
    <source>
        <dbReference type="Pfam" id="PF25820"/>
    </source>
</evidence>
<feature type="domain" description="ComC supersandwich" evidence="2">
    <location>
        <begin position="1009"/>
        <end position="1233"/>
    </location>
</feature>
<dbReference type="InterPro" id="IPR055463">
    <property type="entry name" value="DUF7035"/>
</dbReference>
<gene>
    <name evidence="7" type="ORF">DLAC_11471</name>
</gene>
<dbReference type="FunCoup" id="A0A152A876">
    <property type="interactions" value="286"/>
</dbReference>
<dbReference type="Pfam" id="PF23034">
    <property type="entry name" value="DUF7035"/>
    <property type="match status" value="1"/>
</dbReference>
<dbReference type="EMBL" id="LODT01000004">
    <property type="protein sequence ID" value="KYR02439.1"/>
    <property type="molecule type" value="Genomic_DNA"/>
</dbReference>
<dbReference type="PANTHER" id="PTHR31378">
    <property type="entry name" value="EGF-LIKE DOMAIN-CONTAINING PROTEIN-RELATED-RELATED"/>
    <property type="match status" value="1"/>
</dbReference>
<dbReference type="Pfam" id="PF22933">
    <property type="entry name" value="ComC_SSD"/>
    <property type="match status" value="1"/>
</dbReference>
<dbReference type="Pfam" id="PF25820">
    <property type="entry name" value="DUF7949"/>
    <property type="match status" value="1"/>
</dbReference>
<evidence type="ECO:0000313" key="8">
    <source>
        <dbReference type="Proteomes" id="UP000076078"/>
    </source>
</evidence>
<organism evidence="7 8">
    <name type="scientific">Tieghemostelium lacteum</name>
    <name type="common">Slime mold</name>
    <name type="synonym">Dictyostelium lacteum</name>
    <dbReference type="NCBI Taxonomy" id="361077"/>
    <lineage>
        <taxon>Eukaryota</taxon>
        <taxon>Amoebozoa</taxon>
        <taxon>Evosea</taxon>
        <taxon>Eumycetozoa</taxon>
        <taxon>Dictyostelia</taxon>
        <taxon>Dictyosteliales</taxon>
        <taxon>Raperosteliaceae</taxon>
        <taxon>Tieghemostelium</taxon>
    </lineage>
</organism>
<evidence type="ECO:0000259" key="4">
    <source>
        <dbReference type="Pfam" id="PF23034"/>
    </source>
</evidence>
<feature type="domain" description="DUF7949" evidence="6">
    <location>
        <begin position="964"/>
        <end position="997"/>
    </location>
</feature>